<keyword evidence="4" id="KW-1185">Reference proteome</keyword>
<reference evidence="3 4" key="2">
    <citation type="submission" date="2024-11" db="EMBL/GenBank/DDBJ databases">
        <title>Using genomics to understand microbial adaptation to soil warming.</title>
        <authorList>
            <person name="Deangelis K.M. PhD."/>
        </authorList>
    </citation>
    <scope>NUCLEOTIDE SEQUENCE [LARGE SCALE GENOMIC DNA]</scope>
    <source>
        <strain evidence="3 4">GAS97</strain>
    </source>
</reference>
<sequence>MKHSLLDADEALRPASVGMTTGVDAQASHLVEVWGDTVDIRHLAWSVALGIGISLGAFFLANYLLALYVHDAAMTRAYAMLVGLAGCLIAGAVCAKLFRPKREVVDQASDTARREEVLDQLAAEAGGLGFVADLPLPVATEMKELGLYDVFLKHEQRIEASKRALDEGFAAPNTNTPASKESS</sequence>
<evidence type="ECO:0000313" key="4">
    <source>
        <dbReference type="Proteomes" id="UP001620514"/>
    </source>
</evidence>
<evidence type="ECO:0000256" key="1">
    <source>
        <dbReference type="SAM" id="MobiDB-lite"/>
    </source>
</evidence>
<organism evidence="3 4">
    <name type="scientific">Caballeronia udeis</name>
    <dbReference type="NCBI Taxonomy" id="1232866"/>
    <lineage>
        <taxon>Bacteria</taxon>
        <taxon>Pseudomonadati</taxon>
        <taxon>Pseudomonadota</taxon>
        <taxon>Betaproteobacteria</taxon>
        <taxon>Burkholderiales</taxon>
        <taxon>Burkholderiaceae</taxon>
        <taxon>Caballeronia</taxon>
    </lineage>
</organism>
<dbReference type="Proteomes" id="UP001620514">
    <property type="component" value="Unassembled WGS sequence"/>
</dbReference>
<evidence type="ECO:0000256" key="2">
    <source>
        <dbReference type="SAM" id="Phobius"/>
    </source>
</evidence>
<accession>A0ABW8MJ08</accession>
<keyword evidence="2" id="KW-0812">Transmembrane</keyword>
<keyword evidence="2" id="KW-1133">Transmembrane helix</keyword>
<protein>
    <submittedName>
        <fullName evidence="3">Uncharacterized protein</fullName>
    </submittedName>
</protein>
<comment type="caution">
    <text evidence="3">The sequence shown here is derived from an EMBL/GenBank/DDBJ whole genome shotgun (WGS) entry which is preliminary data.</text>
</comment>
<feature type="transmembrane region" description="Helical" evidence="2">
    <location>
        <begin position="77"/>
        <end position="98"/>
    </location>
</feature>
<evidence type="ECO:0000313" key="3">
    <source>
        <dbReference type="EMBL" id="MFK4443354.1"/>
    </source>
</evidence>
<proteinExistence type="predicted"/>
<keyword evidence="2" id="KW-0472">Membrane</keyword>
<feature type="transmembrane region" description="Helical" evidence="2">
    <location>
        <begin position="43"/>
        <end position="65"/>
    </location>
</feature>
<dbReference type="EMBL" id="JBIYDN010000009">
    <property type="protein sequence ID" value="MFK4443354.1"/>
    <property type="molecule type" value="Genomic_DNA"/>
</dbReference>
<gene>
    <name evidence="3" type="ORF">ABH943_003376</name>
</gene>
<feature type="compositionally biased region" description="Polar residues" evidence="1">
    <location>
        <begin position="172"/>
        <end position="183"/>
    </location>
</feature>
<reference evidence="3 4" key="1">
    <citation type="submission" date="2024-10" db="EMBL/GenBank/DDBJ databases">
        <authorList>
            <person name="Deangelis K."/>
            <person name="Huntemann M."/>
            <person name="Clum A."/>
            <person name="Wang J."/>
            <person name="Palaniappan K."/>
            <person name="Ritter S."/>
            <person name="Chen I.-M."/>
            <person name="Stamatis D."/>
            <person name="Reddy T."/>
            <person name="O'Malley R."/>
            <person name="Daum C."/>
            <person name="Ng V."/>
            <person name="Ivanova N."/>
            <person name="Kyrpides N."/>
            <person name="Woyke T."/>
        </authorList>
    </citation>
    <scope>NUCLEOTIDE SEQUENCE [LARGE SCALE GENOMIC DNA]</scope>
    <source>
        <strain evidence="3 4">GAS97</strain>
    </source>
</reference>
<name>A0ABW8MJ08_9BURK</name>
<feature type="region of interest" description="Disordered" evidence="1">
    <location>
        <begin position="164"/>
        <end position="183"/>
    </location>
</feature>
<dbReference type="RefSeq" id="WP_404607975.1">
    <property type="nucleotide sequence ID" value="NZ_JBIYDN010000009.1"/>
</dbReference>